<dbReference type="SUPFAM" id="SSF81321">
    <property type="entry name" value="Family A G protein-coupled receptor-like"/>
    <property type="match status" value="1"/>
</dbReference>
<dbReference type="Proteomes" id="UP001652625">
    <property type="component" value="Chromosome 01"/>
</dbReference>
<proteinExistence type="inferred from homology"/>
<dbReference type="InterPro" id="IPR017452">
    <property type="entry name" value="GPCR_Rhodpsn_7TM"/>
</dbReference>
<organism evidence="12 13">
    <name type="scientific">Hydra vulgaris</name>
    <name type="common">Hydra</name>
    <name type="synonym">Hydra attenuata</name>
    <dbReference type="NCBI Taxonomy" id="6087"/>
    <lineage>
        <taxon>Eukaryota</taxon>
        <taxon>Metazoa</taxon>
        <taxon>Cnidaria</taxon>
        <taxon>Hydrozoa</taxon>
        <taxon>Hydroidolina</taxon>
        <taxon>Anthoathecata</taxon>
        <taxon>Aplanulata</taxon>
        <taxon>Hydridae</taxon>
        <taxon>Hydra</taxon>
    </lineage>
</organism>
<keyword evidence="8 9" id="KW-0807">Transducer</keyword>
<comment type="subcellular location">
    <subcellularLocation>
        <location evidence="1">Cell membrane</location>
        <topology evidence="1">Multi-pass membrane protein</topology>
    </subcellularLocation>
</comment>
<keyword evidence="4 10" id="KW-1133">Transmembrane helix</keyword>
<evidence type="ECO:0000313" key="14">
    <source>
        <dbReference type="RefSeq" id="XP_065644054.1"/>
    </source>
</evidence>
<protein>
    <submittedName>
        <fullName evidence="13 14">Rhodopsin, GQ-coupled</fullName>
    </submittedName>
</protein>
<feature type="transmembrane region" description="Helical" evidence="10">
    <location>
        <begin position="121"/>
        <end position="141"/>
    </location>
</feature>
<evidence type="ECO:0000256" key="3">
    <source>
        <dbReference type="ARBA" id="ARBA00022692"/>
    </source>
</evidence>
<dbReference type="PRINTS" id="PR00237">
    <property type="entry name" value="GPCRRHODOPSN"/>
</dbReference>
<keyword evidence="6 10" id="KW-0472">Membrane</keyword>
<dbReference type="GeneID" id="101235312"/>
<keyword evidence="5 9" id="KW-0297">G-protein coupled receptor</keyword>
<dbReference type="PANTHER" id="PTHR24230">
    <property type="entry name" value="G-PROTEIN COUPLED RECEPTOR"/>
    <property type="match status" value="1"/>
</dbReference>
<evidence type="ECO:0000259" key="11">
    <source>
        <dbReference type="PROSITE" id="PS50262"/>
    </source>
</evidence>
<dbReference type="PROSITE" id="PS50262">
    <property type="entry name" value="G_PROTEIN_RECEP_F1_2"/>
    <property type="match status" value="1"/>
</dbReference>
<feature type="transmembrane region" description="Helical" evidence="10">
    <location>
        <begin position="42"/>
        <end position="62"/>
    </location>
</feature>
<evidence type="ECO:0000256" key="8">
    <source>
        <dbReference type="ARBA" id="ARBA00023224"/>
    </source>
</evidence>
<keyword evidence="12" id="KW-1185">Reference proteome</keyword>
<keyword evidence="3 9" id="KW-0812">Transmembrane</keyword>
<evidence type="ECO:0000313" key="12">
    <source>
        <dbReference type="Proteomes" id="UP001652625"/>
    </source>
</evidence>
<dbReference type="Gene3D" id="1.20.1070.10">
    <property type="entry name" value="Rhodopsin 7-helix transmembrane proteins"/>
    <property type="match status" value="2"/>
</dbReference>
<sequence length="399" mass="46403">MIWNLILKAIFYTFTLIFGFIGNAFVIYFFSLKMKRASQFRWLVVHLAISDGIYSVITPLQFLHLLHNNNEWKLGLLACKVLNCIGPLTVNVSSWILCLMGFERYRAICHPFSKRLSRTNINYVVLMIWIICIGIKINTFLRLTVEAGECYPSYKSITENIANSLVALLADSLIPMVLLSYYLIRVMLALRTRSKYFLDIKINNRNVKVNKTSLILTTKDSETINKEHIKPEKETSFTNMDKSIKRRTNSCFSDCRMKTFSLWKTMSKRRNTILNFKSLIKKKHLLSNCLDKRGSQDSADRAVIKVFLITVIVFFLTTFPFNAFYFVVNMLYTYYFSPFQFEKYNSKLIAANEWLGLLVLSGSVTNILIYSGKFPDFRNQIKLWLNPKKDDQCTLLTTS</sequence>
<evidence type="ECO:0000256" key="4">
    <source>
        <dbReference type="ARBA" id="ARBA00022989"/>
    </source>
</evidence>
<evidence type="ECO:0000256" key="10">
    <source>
        <dbReference type="SAM" id="Phobius"/>
    </source>
</evidence>
<evidence type="ECO:0000256" key="9">
    <source>
        <dbReference type="RuleBase" id="RU000688"/>
    </source>
</evidence>
<keyword evidence="7 9" id="KW-0675">Receptor</keyword>
<comment type="similarity">
    <text evidence="9">Belongs to the G-protein coupled receptor 1 family.</text>
</comment>
<dbReference type="Pfam" id="PF00001">
    <property type="entry name" value="7tm_1"/>
    <property type="match status" value="1"/>
</dbReference>
<feature type="transmembrane region" description="Helical" evidence="10">
    <location>
        <begin position="6"/>
        <end position="30"/>
    </location>
</feature>
<dbReference type="PANTHER" id="PTHR24230:SF75">
    <property type="entry name" value="RELAXIN FAMILY PEPTIDE RECEPTOR 3"/>
    <property type="match status" value="1"/>
</dbReference>
<accession>A0ABM4B5D9</accession>
<feature type="transmembrane region" description="Helical" evidence="10">
    <location>
        <begin position="161"/>
        <end position="184"/>
    </location>
</feature>
<name>A0ABM4B5D9_HYDVU</name>
<evidence type="ECO:0000256" key="6">
    <source>
        <dbReference type="ARBA" id="ARBA00023136"/>
    </source>
</evidence>
<dbReference type="CDD" id="cd00637">
    <property type="entry name" value="7tm_classA_rhodopsin-like"/>
    <property type="match status" value="1"/>
</dbReference>
<evidence type="ECO:0000256" key="1">
    <source>
        <dbReference type="ARBA" id="ARBA00004651"/>
    </source>
</evidence>
<evidence type="ECO:0000256" key="5">
    <source>
        <dbReference type="ARBA" id="ARBA00023040"/>
    </source>
</evidence>
<feature type="domain" description="G-protein coupled receptors family 1 profile" evidence="11">
    <location>
        <begin position="22"/>
        <end position="370"/>
    </location>
</feature>
<feature type="transmembrane region" description="Helical" evidence="10">
    <location>
        <begin position="74"/>
        <end position="100"/>
    </location>
</feature>
<feature type="transmembrane region" description="Helical" evidence="10">
    <location>
        <begin position="348"/>
        <end position="370"/>
    </location>
</feature>
<reference evidence="12 13" key="1">
    <citation type="submission" date="2025-05" db="UniProtKB">
        <authorList>
            <consortium name="RefSeq"/>
        </authorList>
    </citation>
    <scope>NUCLEOTIDE SEQUENCE [LARGE SCALE GENOMIC DNA]</scope>
</reference>
<keyword evidence="2" id="KW-1003">Cell membrane</keyword>
<evidence type="ECO:0000256" key="2">
    <source>
        <dbReference type="ARBA" id="ARBA00022475"/>
    </source>
</evidence>
<evidence type="ECO:0000313" key="13">
    <source>
        <dbReference type="RefSeq" id="XP_065644053.1"/>
    </source>
</evidence>
<evidence type="ECO:0000256" key="7">
    <source>
        <dbReference type="ARBA" id="ARBA00023170"/>
    </source>
</evidence>
<dbReference type="RefSeq" id="XP_065644053.1">
    <property type="nucleotide sequence ID" value="XM_065787981.1"/>
</dbReference>
<gene>
    <name evidence="13 14" type="primary">LOC101235312</name>
</gene>
<dbReference type="RefSeq" id="XP_065644054.1">
    <property type="nucleotide sequence ID" value="XM_065787982.1"/>
</dbReference>
<feature type="transmembrane region" description="Helical" evidence="10">
    <location>
        <begin position="302"/>
        <end position="328"/>
    </location>
</feature>
<dbReference type="PROSITE" id="PS00237">
    <property type="entry name" value="G_PROTEIN_RECEP_F1_1"/>
    <property type="match status" value="1"/>
</dbReference>
<dbReference type="InterPro" id="IPR000276">
    <property type="entry name" value="GPCR_Rhodpsn"/>
</dbReference>